<evidence type="ECO:0000256" key="3">
    <source>
        <dbReference type="SAM" id="MobiDB-lite"/>
    </source>
</evidence>
<organism evidence="5 6">
    <name type="scientific">Caenorhabditis nigoni</name>
    <dbReference type="NCBI Taxonomy" id="1611254"/>
    <lineage>
        <taxon>Eukaryota</taxon>
        <taxon>Metazoa</taxon>
        <taxon>Ecdysozoa</taxon>
        <taxon>Nematoda</taxon>
        <taxon>Chromadorea</taxon>
        <taxon>Rhabditida</taxon>
        <taxon>Rhabditina</taxon>
        <taxon>Rhabditomorpha</taxon>
        <taxon>Rhabditoidea</taxon>
        <taxon>Rhabditidae</taxon>
        <taxon>Peloderinae</taxon>
        <taxon>Caenorhabditis</taxon>
    </lineage>
</organism>
<dbReference type="InterPro" id="IPR001079">
    <property type="entry name" value="Galectin_CRD"/>
</dbReference>
<evidence type="ECO:0000313" key="6">
    <source>
        <dbReference type="Proteomes" id="UP000230233"/>
    </source>
</evidence>
<feature type="domain" description="Galectin" evidence="4">
    <location>
        <begin position="1"/>
        <end position="95"/>
    </location>
</feature>
<gene>
    <name evidence="5" type="primary">Cnig_chr_IV.g15328</name>
    <name evidence="5" type="ORF">B9Z55_015328</name>
</gene>
<proteinExistence type="predicted"/>
<name>A0A2G5U9T1_9PELO</name>
<dbReference type="GO" id="GO:0030246">
    <property type="term" value="F:carbohydrate binding"/>
    <property type="evidence" value="ECO:0007669"/>
    <property type="project" value="UniProtKB-UniRule"/>
</dbReference>
<dbReference type="EMBL" id="PDUG01000004">
    <property type="protein sequence ID" value="PIC36267.1"/>
    <property type="molecule type" value="Genomic_DNA"/>
</dbReference>
<comment type="caution">
    <text evidence="5">The sequence shown here is derived from an EMBL/GenBank/DDBJ whole genome shotgun (WGS) entry which is preliminary data.</text>
</comment>
<dbReference type="Gene3D" id="2.60.120.200">
    <property type="match status" value="1"/>
</dbReference>
<keyword evidence="6" id="KW-1185">Reference proteome</keyword>
<protein>
    <recommendedName>
        <fullName evidence="2">Galectin</fullName>
    </recommendedName>
</protein>
<dbReference type="AlphaFoldDB" id="A0A2G5U9T1"/>
<evidence type="ECO:0000313" key="5">
    <source>
        <dbReference type="EMBL" id="PIC36267.1"/>
    </source>
</evidence>
<keyword evidence="1 2" id="KW-0430">Lectin</keyword>
<evidence type="ECO:0000256" key="2">
    <source>
        <dbReference type="RuleBase" id="RU102079"/>
    </source>
</evidence>
<evidence type="ECO:0000256" key="1">
    <source>
        <dbReference type="ARBA" id="ARBA00022734"/>
    </source>
</evidence>
<feature type="region of interest" description="Disordered" evidence="3">
    <location>
        <begin position="97"/>
        <end position="151"/>
    </location>
</feature>
<dbReference type="InterPro" id="IPR013320">
    <property type="entry name" value="ConA-like_dom_sf"/>
</dbReference>
<dbReference type="OrthoDB" id="6251307at2759"/>
<dbReference type="Proteomes" id="UP000230233">
    <property type="component" value="Chromosome IV"/>
</dbReference>
<sequence>MSMREENRLIVFNSFFDSHWDSEERRSYPLISTRLLRINIKVSKNNYQSTIEECNNKCQQTGWVKTFEHRLNLETIQHITIRGGIFKDLHIFHPTDDHEYERYEEQNEDAEPNEEDDYEEDPNEQFNKEEEEEEEEEPDGDEQYDEQPNEY</sequence>
<dbReference type="PROSITE" id="PS51304">
    <property type="entry name" value="GALECTIN"/>
    <property type="match status" value="1"/>
</dbReference>
<reference evidence="6" key="1">
    <citation type="submission" date="2017-10" db="EMBL/GenBank/DDBJ databases">
        <title>Rapid genome shrinkage in a self-fertile nematode reveals novel sperm competition proteins.</title>
        <authorList>
            <person name="Yin D."/>
            <person name="Schwarz E.M."/>
            <person name="Thomas C.G."/>
            <person name="Felde R.L."/>
            <person name="Korf I.F."/>
            <person name="Cutter A.D."/>
            <person name="Schartner C.M."/>
            <person name="Ralston E.J."/>
            <person name="Meyer B.J."/>
            <person name="Haag E.S."/>
        </authorList>
    </citation>
    <scope>NUCLEOTIDE SEQUENCE [LARGE SCALE GENOMIC DNA]</scope>
    <source>
        <strain evidence="6">JU1422</strain>
    </source>
</reference>
<dbReference type="Pfam" id="PF00337">
    <property type="entry name" value="Gal-bind_lectin"/>
    <property type="match status" value="1"/>
</dbReference>
<evidence type="ECO:0000259" key="4">
    <source>
        <dbReference type="PROSITE" id="PS51304"/>
    </source>
</evidence>
<dbReference type="SUPFAM" id="SSF49899">
    <property type="entry name" value="Concanavalin A-like lectins/glucanases"/>
    <property type="match status" value="1"/>
</dbReference>
<accession>A0A2G5U9T1</accession>
<feature type="compositionally biased region" description="Acidic residues" evidence="3">
    <location>
        <begin position="106"/>
        <end position="151"/>
    </location>
</feature>